<reference evidence="1 3" key="1">
    <citation type="submission" date="2019-03" db="EMBL/GenBank/DDBJ databases">
        <title>Genomic Encyclopedia of Type Strains, Phase IV (KMG-IV): sequencing the most valuable type-strain genomes for metagenomic binning, comparative biology and taxonomic classification.</title>
        <authorList>
            <person name="Goeker M."/>
        </authorList>
    </citation>
    <scope>NUCLEOTIDE SEQUENCE [LARGE SCALE GENOMIC DNA]</scope>
    <source>
        <strain evidence="1 3">DSM 12034</strain>
    </source>
</reference>
<organism evidence="1 3">
    <name type="scientific">Tepidimonas ignava</name>
    <dbReference type="NCBI Taxonomy" id="114249"/>
    <lineage>
        <taxon>Bacteria</taxon>
        <taxon>Pseudomonadati</taxon>
        <taxon>Pseudomonadota</taxon>
        <taxon>Betaproteobacteria</taxon>
        <taxon>Burkholderiales</taxon>
        <taxon>Tepidimonas</taxon>
    </lineage>
</organism>
<evidence type="ECO:0000313" key="4">
    <source>
        <dbReference type="Proteomes" id="UP000315577"/>
    </source>
</evidence>
<dbReference type="Proteomes" id="UP000315577">
    <property type="component" value="Unassembled WGS sequence"/>
</dbReference>
<dbReference type="RefSeq" id="WP_132963562.1">
    <property type="nucleotide sequence ID" value="NZ_SMAH01000020.1"/>
</dbReference>
<evidence type="ECO:0000313" key="3">
    <source>
        <dbReference type="Proteomes" id="UP000295536"/>
    </source>
</evidence>
<dbReference type="EMBL" id="VJNC01000020">
    <property type="protein sequence ID" value="TSE18912.1"/>
    <property type="molecule type" value="Genomic_DNA"/>
</dbReference>
<gene>
    <name evidence="1" type="ORF">EDC36_1208</name>
    <name evidence="2" type="ORF">Tigna_02359</name>
</gene>
<reference evidence="2 4" key="2">
    <citation type="submission" date="2019-07" db="EMBL/GenBank/DDBJ databases">
        <title>Tepidimonas ignava SPS-1037 draft genome.</title>
        <authorList>
            <person name="Da Costa M.S."/>
            <person name="Froufe H.J.C."/>
            <person name="Egas C."/>
            <person name="Albuquerque L."/>
        </authorList>
    </citation>
    <scope>NUCLEOTIDE SEQUENCE [LARGE SCALE GENOMIC DNA]</scope>
    <source>
        <strain evidence="2 4">SPS-1037</strain>
    </source>
</reference>
<comment type="caution">
    <text evidence="1">The sequence shown here is derived from an EMBL/GenBank/DDBJ whole genome shotgun (WGS) entry which is preliminary data.</text>
</comment>
<sequence>MKTAQDKLDFYAARHARQRQRAENSPQDQAASFFASVYGQYVEEAEDERIIEQRARAGELIELRFMGERANGRLPLRALLDAVDPFERGMAHAAHRLHTGETARQPVQSVRDLLGLEFAGLEHGSTRVLVLGDSRADLTGVNLFEATATQVFRFLNAKGDDFYDAADAIGGQAARCIDDLLKETSGYGMTLEMSCQRDLLPWLSWRGTTDEIDRVRRLIETTQEPEVYEETLEGVVAALSDVGSITLCIGDEKRRVRFPLKLIKQAQQLTIAQPAKLRVLTSRYYDSVFKRDVYKHTLIG</sequence>
<dbReference type="AlphaFoldDB" id="A0A4R3L9B9"/>
<evidence type="ECO:0000313" key="1">
    <source>
        <dbReference type="EMBL" id="TCS94086.1"/>
    </source>
</evidence>
<dbReference type="Proteomes" id="UP000295536">
    <property type="component" value="Unassembled WGS sequence"/>
</dbReference>
<dbReference type="EMBL" id="SMAH01000020">
    <property type="protein sequence ID" value="TCS94086.1"/>
    <property type="molecule type" value="Genomic_DNA"/>
</dbReference>
<keyword evidence="4" id="KW-1185">Reference proteome</keyword>
<evidence type="ECO:0000313" key="2">
    <source>
        <dbReference type="EMBL" id="TSE18912.1"/>
    </source>
</evidence>
<protein>
    <submittedName>
        <fullName evidence="1">Uncharacterized protein</fullName>
    </submittedName>
</protein>
<proteinExistence type="predicted"/>
<accession>A0A4R3L9B9</accession>
<dbReference type="OrthoDB" id="7056236at2"/>
<name>A0A4R3L9B9_9BURK</name>